<feature type="DNA-binding region" description="OmpR/PhoB-type" evidence="4">
    <location>
        <begin position="1"/>
        <end position="103"/>
    </location>
</feature>
<dbReference type="Pfam" id="PF03704">
    <property type="entry name" value="BTAD"/>
    <property type="match status" value="1"/>
</dbReference>
<dbReference type="SUPFAM" id="SSF52540">
    <property type="entry name" value="P-loop containing nucleoside triphosphate hydrolases"/>
    <property type="match status" value="1"/>
</dbReference>
<dbReference type="InterPro" id="IPR058852">
    <property type="entry name" value="HTH_77"/>
</dbReference>
<dbReference type="PANTHER" id="PTHR47691:SF3">
    <property type="entry name" value="HTH-TYPE TRANSCRIPTIONAL REGULATOR RV0890C-RELATED"/>
    <property type="match status" value="1"/>
</dbReference>
<evidence type="ECO:0000259" key="5">
    <source>
        <dbReference type="PROSITE" id="PS51755"/>
    </source>
</evidence>
<dbReference type="Gene3D" id="1.25.40.10">
    <property type="entry name" value="Tetratricopeptide repeat domain"/>
    <property type="match status" value="2"/>
</dbReference>
<dbReference type="InterPro" id="IPR011990">
    <property type="entry name" value="TPR-like_helical_dom_sf"/>
</dbReference>
<dbReference type="InterPro" id="IPR005158">
    <property type="entry name" value="BTAD"/>
</dbReference>
<dbReference type="InterPro" id="IPR016032">
    <property type="entry name" value="Sig_transdc_resp-reg_C-effctor"/>
</dbReference>
<dbReference type="InterPro" id="IPR049052">
    <property type="entry name" value="nSTAND1"/>
</dbReference>
<dbReference type="InterPro" id="IPR027417">
    <property type="entry name" value="P-loop_NTPase"/>
</dbReference>
<sequence length="1145" mass="122384">MHYGILGTTTAHHDDGTPVPLGGARLRALLAALVLREGRPVPADLLVDEVWGDAPPQDSAAALQTLVGRLRRTVGRDEIGSGPAGYWLTGRQTDVGEFQRLAAEGRRTLADGDHRQAADHLHAALALWRGPALADLPELSGPAVRLEARRDEARRHRITADLALGRAAELTAELAELCEHRPLDEQLHALLIRSLRAEGRTAEALQQYDRARRVLADRLGADPGPELRALHAELLAPEPAANPAPTPPAAPAPSPAAAPAVLFAAVPAAPAALFAAAPAAPSAAVPAPSPRPQGNLRPRLTSFVGRDSDLEALELALRAGRLTTLTGPGGSGKTRLSVEAGRAELASGTWPDGVWMVELAPLEDPAAVPDAAAAALGLRETVLHTGSAVAEVIDSRRSDPARRLVEHCAPRRMLLVLDNCEHLVQAAADLADRLLAECPQLTVLATSREPLGVPGESVLPVEPLPDPVALRLLAERGAAARPGFTVADDPEACAEICRRLDGLPLAIELAAARLRGLTPRQIADRLDSRFGLLTAGSRTLLPRQQTLRAVVDWSWDLLGKRERAVLRRLSVFAGGCTLEAAEQVAADGVEVRREDVADLLLSLVDKSLVIADLGGEPRYGMLETIHEYAVERLAESGGDGAQERHVRCFRELVRVADLSLHGPEQLEWLAALDREQENIRAATRAAVEAGDEQEALVLALGMSWFWSLRDYRREARDCYEAVCALGPDPFADDAPAPVPLACGPLDTPPPLAPAVLEEGRRQLHLHRLVALFTGDMAMLGEPAALELSRRVLAAYTPDLPQSYRFPALLRVFAVFLSGEMDGMRLTMDDAVAGARRHGRPLDLAFALQLRSRLLNDWVGSLPQAVADSAEALDIFTRLGDRWGMSEALSAQAENAAHQGDGRAAAEAYRRAIDIARELGASQEVPLLEVRLGEVLFEFDEEAGERMVREAVEAVNLGNHGTDGAVLYGRLVLCNISTQRGDHPAALHELDRLEESRELMGPILPGAFRGIVDCIRGWVVARSGDPRRGLDLLASGRRRMSEVPGAATVFAEHMSVMLLLPGAGVLLACAELLGEPDAARRAAVLLGAHDGLHGARGSFMETRERERLAGALTGLLGEEEYRAATEEGGRLGVSEATALLNAAGSL</sequence>
<comment type="similarity">
    <text evidence="1">Belongs to the AfsR/DnrI/RedD regulatory family.</text>
</comment>
<dbReference type="Pfam" id="PF25872">
    <property type="entry name" value="HTH_77"/>
    <property type="match status" value="1"/>
</dbReference>
<protein>
    <submittedName>
        <fullName evidence="6">BTAD domain-containing putative transcriptional regulator</fullName>
    </submittedName>
</protein>
<keyword evidence="7" id="KW-1185">Reference proteome</keyword>
<dbReference type="RefSeq" id="WP_345705734.1">
    <property type="nucleotide sequence ID" value="NZ_BAABKV010000001.1"/>
</dbReference>
<organism evidence="6 7">
    <name type="scientific">Kitasatospora paranensis</name>
    <dbReference type="NCBI Taxonomy" id="258053"/>
    <lineage>
        <taxon>Bacteria</taxon>
        <taxon>Bacillati</taxon>
        <taxon>Actinomycetota</taxon>
        <taxon>Actinomycetes</taxon>
        <taxon>Kitasatosporales</taxon>
        <taxon>Streptomycetaceae</taxon>
        <taxon>Kitasatospora</taxon>
    </lineage>
</organism>
<name>A0ABW2G4P1_9ACTN</name>
<evidence type="ECO:0000313" key="7">
    <source>
        <dbReference type="Proteomes" id="UP001596435"/>
    </source>
</evidence>
<accession>A0ABW2G4P1</accession>
<dbReference type="SMART" id="SM01043">
    <property type="entry name" value="BTAD"/>
    <property type="match status" value="1"/>
</dbReference>
<feature type="domain" description="OmpR/PhoB-type" evidence="5">
    <location>
        <begin position="1"/>
        <end position="103"/>
    </location>
</feature>
<dbReference type="CDD" id="cd15831">
    <property type="entry name" value="BTAD"/>
    <property type="match status" value="1"/>
</dbReference>
<dbReference type="Proteomes" id="UP001596435">
    <property type="component" value="Unassembled WGS sequence"/>
</dbReference>
<keyword evidence="3 4" id="KW-0238">DNA-binding</keyword>
<reference evidence="7" key="1">
    <citation type="journal article" date="2019" name="Int. J. Syst. Evol. Microbiol.">
        <title>The Global Catalogue of Microorganisms (GCM) 10K type strain sequencing project: providing services to taxonomists for standard genome sequencing and annotation.</title>
        <authorList>
            <consortium name="The Broad Institute Genomics Platform"/>
            <consortium name="The Broad Institute Genome Sequencing Center for Infectious Disease"/>
            <person name="Wu L."/>
            <person name="Ma J."/>
        </authorList>
    </citation>
    <scope>NUCLEOTIDE SEQUENCE [LARGE SCALE GENOMIC DNA]</scope>
    <source>
        <strain evidence="7">CGMCC 1.12859</strain>
    </source>
</reference>
<evidence type="ECO:0000256" key="2">
    <source>
        <dbReference type="ARBA" id="ARBA00023012"/>
    </source>
</evidence>
<dbReference type="Gene3D" id="1.10.10.10">
    <property type="entry name" value="Winged helix-like DNA-binding domain superfamily/Winged helix DNA-binding domain"/>
    <property type="match status" value="1"/>
</dbReference>
<keyword evidence="2" id="KW-0902">Two-component regulatory system</keyword>
<gene>
    <name evidence="6" type="ORF">ACFQMG_29435</name>
</gene>
<dbReference type="EMBL" id="JBHTAJ010000075">
    <property type="protein sequence ID" value="MFC7183675.1"/>
    <property type="molecule type" value="Genomic_DNA"/>
</dbReference>
<evidence type="ECO:0000256" key="3">
    <source>
        <dbReference type="ARBA" id="ARBA00023125"/>
    </source>
</evidence>
<evidence type="ECO:0000256" key="1">
    <source>
        <dbReference type="ARBA" id="ARBA00005820"/>
    </source>
</evidence>
<dbReference type="SUPFAM" id="SSF46894">
    <property type="entry name" value="C-terminal effector domain of the bipartite response regulators"/>
    <property type="match status" value="1"/>
</dbReference>
<comment type="caution">
    <text evidence="6">The sequence shown here is derived from an EMBL/GenBank/DDBJ whole genome shotgun (WGS) entry which is preliminary data.</text>
</comment>
<dbReference type="Pfam" id="PF20703">
    <property type="entry name" value="nSTAND1"/>
    <property type="match status" value="1"/>
</dbReference>
<evidence type="ECO:0000313" key="6">
    <source>
        <dbReference type="EMBL" id="MFC7183675.1"/>
    </source>
</evidence>
<dbReference type="PROSITE" id="PS51755">
    <property type="entry name" value="OMPR_PHOB"/>
    <property type="match status" value="1"/>
</dbReference>
<dbReference type="PANTHER" id="PTHR47691">
    <property type="entry name" value="REGULATOR-RELATED"/>
    <property type="match status" value="1"/>
</dbReference>
<proteinExistence type="inferred from homology"/>
<dbReference type="SMART" id="SM00862">
    <property type="entry name" value="Trans_reg_C"/>
    <property type="match status" value="1"/>
</dbReference>
<dbReference type="Pfam" id="PF00486">
    <property type="entry name" value="Trans_reg_C"/>
    <property type="match status" value="1"/>
</dbReference>
<dbReference type="Gene3D" id="3.40.50.300">
    <property type="entry name" value="P-loop containing nucleotide triphosphate hydrolases"/>
    <property type="match status" value="1"/>
</dbReference>
<evidence type="ECO:0000256" key="4">
    <source>
        <dbReference type="PROSITE-ProRule" id="PRU01091"/>
    </source>
</evidence>
<dbReference type="InterPro" id="IPR036388">
    <property type="entry name" value="WH-like_DNA-bd_sf"/>
</dbReference>
<dbReference type="SUPFAM" id="SSF48452">
    <property type="entry name" value="TPR-like"/>
    <property type="match status" value="2"/>
</dbReference>
<dbReference type="InterPro" id="IPR001867">
    <property type="entry name" value="OmpR/PhoB-type_DNA-bd"/>
</dbReference>